<dbReference type="InterPro" id="IPR052513">
    <property type="entry name" value="Thioester_dehydratase-like"/>
</dbReference>
<geneLocation type="plasmid" evidence="2 3">
    <name>pIBU218</name>
</geneLocation>
<dbReference type="InterPro" id="IPR002878">
    <property type="entry name" value="ChsH2_C"/>
</dbReference>
<feature type="domain" description="ChsH2 C-terminal OB-fold" evidence="1">
    <location>
        <begin position="51"/>
        <end position="114"/>
    </location>
</feature>
<dbReference type="InterPro" id="IPR012340">
    <property type="entry name" value="NA-bd_OB-fold"/>
</dbReference>
<dbReference type="Pfam" id="PF01796">
    <property type="entry name" value="OB_ChsH2_C"/>
    <property type="match status" value="1"/>
</dbReference>
<reference evidence="2" key="2">
    <citation type="submission" date="2021-04" db="EMBL/GenBank/DDBJ databases">
        <title>Isolation and genomic analysis of the ibuprofen-degrading bacterium Sphingomonas strain MPO218.</title>
        <authorList>
            <person name="Aulestia M."/>
            <person name="Flores A."/>
            <person name="Mangas E.L."/>
            <person name="Perez-Pulido A.J."/>
            <person name="Santero E."/>
            <person name="Camacho E.M."/>
        </authorList>
    </citation>
    <scope>NUCLEOTIDE SEQUENCE</scope>
    <source>
        <strain evidence="2">MPO218</strain>
        <plasmid evidence="2">pIBU218</plasmid>
    </source>
</reference>
<dbReference type="SMR" id="A0A975D8S7"/>
<sequence>MDSTFFHRYDEAFLAFIAAGELRIPVHTETGRALGLHQRAWCVAGDHGVQWRPASGRGAVLSFTVTRRPYTPEFPVPLVHGLIELAEGPRLICRLDGVTPEAVAVGQAVQAHFDRQGLVFRPALDDGNKADK</sequence>
<evidence type="ECO:0000313" key="2">
    <source>
        <dbReference type="EMBL" id="QTH24859.1"/>
    </source>
</evidence>
<dbReference type="PANTHER" id="PTHR34075">
    <property type="entry name" value="BLR3430 PROTEIN"/>
    <property type="match status" value="1"/>
</dbReference>
<proteinExistence type="predicted"/>
<dbReference type="Proteomes" id="UP000664914">
    <property type="component" value="Plasmid pIBU218"/>
</dbReference>
<accession>A0A975D8S7</accession>
<organism evidence="2 3">
    <name type="scientific">Rhizorhabdus wittichii</name>
    <dbReference type="NCBI Taxonomy" id="160791"/>
    <lineage>
        <taxon>Bacteria</taxon>
        <taxon>Pseudomonadati</taxon>
        <taxon>Pseudomonadota</taxon>
        <taxon>Alphaproteobacteria</taxon>
        <taxon>Sphingomonadales</taxon>
        <taxon>Sphingomonadaceae</taxon>
        <taxon>Rhizorhabdus</taxon>
    </lineage>
</organism>
<dbReference type="RefSeq" id="WP_208634567.1">
    <property type="nucleotide sequence ID" value="NZ_CP059320.1"/>
</dbReference>
<dbReference type="AlphaFoldDB" id="A0A975D8S7"/>
<keyword evidence="2" id="KW-0614">Plasmid</keyword>
<evidence type="ECO:0000313" key="3">
    <source>
        <dbReference type="Proteomes" id="UP000664914"/>
    </source>
</evidence>
<gene>
    <name evidence="2" type="ORF">HRJ34_27695</name>
</gene>
<protein>
    <submittedName>
        <fullName evidence="2">OB-fold domain-containing protein</fullName>
    </submittedName>
</protein>
<evidence type="ECO:0000259" key="1">
    <source>
        <dbReference type="Pfam" id="PF01796"/>
    </source>
</evidence>
<dbReference type="PANTHER" id="PTHR34075:SF5">
    <property type="entry name" value="BLR3430 PROTEIN"/>
    <property type="match status" value="1"/>
</dbReference>
<reference evidence="2" key="1">
    <citation type="submission" date="2020-07" db="EMBL/GenBank/DDBJ databases">
        <authorList>
            <person name="Camacho E."/>
        </authorList>
    </citation>
    <scope>NUCLEOTIDE SEQUENCE</scope>
    <source>
        <strain evidence="2">MPO218</strain>
        <plasmid evidence="2">pIBU218</plasmid>
    </source>
</reference>
<name>A0A975D8S7_9SPHN</name>
<dbReference type="EMBL" id="CP059320">
    <property type="protein sequence ID" value="QTH24859.1"/>
    <property type="molecule type" value="Genomic_DNA"/>
</dbReference>
<dbReference type="SUPFAM" id="SSF50249">
    <property type="entry name" value="Nucleic acid-binding proteins"/>
    <property type="match status" value="1"/>
</dbReference>